<comment type="caution">
    <text evidence="8">The sequence shown here is derived from an EMBL/GenBank/DDBJ whole genome shotgun (WGS) entry which is preliminary data.</text>
</comment>
<dbReference type="GO" id="GO:0004674">
    <property type="term" value="F:protein serine/threonine kinase activity"/>
    <property type="evidence" value="ECO:0007669"/>
    <property type="project" value="UniProtKB-EC"/>
</dbReference>
<dbReference type="Pfam" id="PF00069">
    <property type="entry name" value="Pkinase"/>
    <property type="match status" value="1"/>
</dbReference>
<dbReference type="AlphaFoldDB" id="A0A0F0IMR1"/>
<dbReference type="InterPro" id="IPR034095">
    <property type="entry name" value="NDUF3"/>
</dbReference>
<evidence type="ECO:0000256" key="6">
    <source>
        <dbReference type="SAM" id="MobiDB-lite"/>
    </source>
</evidence>
<name>A0A0F0IMR1_ASPPU</name>
<dbReference type="EMBL" id="JZEE01000039">
    <property type="protein sequence ID" value="KJK68426.1"/>
    <property type="molecule type" value="Genomic_DNA"/>
</dbReference>
<protein>
    <recommendedName>
        <fullName evidence="3">NADH dehydrogenase [ubiquinone] 1 alpha subcomplex assembly factor 3</fullName>
        <ecNumber evidence="2">2.7.11.1</ecNumber>
    </recommendedName>
</protein>
<organism evidence="8 9">
    <name type="scientific">Aspergillus parasiticus (strain ATCC 56775 / NRRL 5862 / SRRC 143 / SU-1)</name>
    <dbReference type="NCBI Taxonomy" id="1403190"/>
    <lineage>
        <taxon>Eukaryota</taxon>
        <taxon>Fungi</taxon>
        <taxon>Dikarya</taxon>
        <taxon>Ascomycota</taxon>
        <taxon>Pezizomycotina</taxon>
        <taxon>Eurotiomycetes</taxon>
        <taxon>Eurotiomycetidae</taxon>
        <taxon>Eurotiales</taxon>
        <taxon>Aspergillaceae</taxon>
        <taxon>Aspergillus</taxon>
        <taxon>Aspergillus subgen. Circumdati</taxon>
    </lineage>
</organism>
<dbReference type="InterPro" id="IPR000719">
    <property type="entry name" value="Prot_kinase_dom"/>
</dbReference>
<evidence type="ECO:0000256" key="3">
    <source>
        <dbReference type="ARBA" id="ARBA00021776"/>
    </source>
</evidence>
<dbReference type="PROSITE" id="PS50011">
    <property type="entry name" value="PROTEIN_KINASE_DOM"/>
    <property type="match status" value="1"/>
</dbReference>
<dbReference type="InterPro" id="IPR011009">
    <property type="entry name" value="Kinase-like_dom_sf"/>
</dbReference>
<evidence type="ECO:0000313" key="8">
    <source>
        <dbReference type="EMBL" id="KJK68426.1"/>
    </source>
</evidence>
<dbReference type="InterPro" id="IPR036748">
    <property type="entry name" value="MTH938-like_sf"/>
</dbReference>
<dbReference type="SMART" id="SM00220">
    <property type="entry name" value="S_TKc"/>
    <property type="match status" value="1"/>
</dbReference>
<dbReference type="InterPro" id="IPR007523">
    <property type="entry name" value="NDUFAF3/AAMDC"/>
</dbReference>
<evidence type="ECO:0000256" key="1">
    <source>
        <dbReference type="ARBA" id="ARBA00004173"/>
    </source>
</evidence>
<comment type="similarity">
    <text evidence="5">Belongs to the NDUFAF3 family.</text>
</comment>
<gene>
    <name evidence="8" type="ORF">P875_00076033</name>
</gene>
<dbReference type="PROSITE" id="PS00108">
    <property type="entry name" value="PROTEIN_KINASE_ST"/>
    <property type="match status" value="1"/>
</dbReference>
<proteinExistence type="inferred from homology"/>
<evidence type="ECO:0000256" key="4">
    <source>
        <dbReference type="ARBA" id="ARBA00023128"/>
    </source>
</evidence>
<evidence type="ECO:0000256" key="5">
    <source>
        <dbReference type="ARBA" id="ARBA00049984"/>
    </source>
</evidence>
<dbReference type="SUPFAM" id="SSF56112">
    <property type="entry name" value="Protein kinase-like (PK-like)"/>
    <property type="match status" value="1"/>
</dbReference>
<dbReference type="GO" id="GO:0005524">
    <property type="term" value="F:ATP binding"/>
    <property type="evidence" value="ECO:0007669"/>
    <property type="project" value="InterPro"/>
</dbReference>
<dbReference type="OrthoDB" id="5800476at2759"/>
<dbReference type="PANTHER" id="PTHR11909">
    <property type="entry name" value="CASEIN KINASE-RELATED"/>
    <property type="match status" value="1"/>
</dbReference>
<dbReference type="InterPro" id="IPR050235">
    <property type="entry name" value="CK1_Ser-Thr_kinase"/>
</dbReference>
<accession>A0A0F0IMR1</accession>
<reference evidence="8 9" key="1">
    <citation type="submission" date="2015-02" db="EMBL/GenBank/DDBJ databases">
        <title>Draft genome sequence of Aspergillus parasiticus SU-1.</title>
        <authorList>
            <person name="Yu J."/>
            <person name="Fedorova N."/>
            <person name="Yin Y."/>
            <person name="Losada L."/>
            <person name="Zafar N."/>
            <person name="Taujale R."/>
            <person name="Ehrlich K.C."/>
            <person name="Bhatnagar D."/>
            <person name="Cleveland T.E."/>
            <person name="Bennett J.W."/>
            <person name="Nierman W.C."/>
        </authorList>
    </citation>
    <scope>NUCLEOTIDE SEQUENCE [LARGE SCALE GENOMIC DNA]</scope>
    <source>
        <strain evidence="9">ATCC 56775 / NRRL 5862 / SRRC 143 / SU-1</strain>
    </source>
</reference>
<dbReference type="EC" id="2.7.11.1" evidence="2"/>
<dbReference type="Gene3D" id="1.10.510.10">
    <property type="entry name" value="Transferase(Phosphotransferase) domain 1"/>
    <property type="match status" value="1"/>
</dbReference>
<feature type="domain" description="Protein kinase" evidence="7">
    <location>
        <begin position="14"/>
        <end position="298"/>
    </location>
</feature>
<dbReference type="SUPFAM" id="SSF64076">
    <property type="entry name" value="MTH938-like"/>
    <property type="match status" value="1"/>
</dbReference>
<dbReference type="CDD" id="cd05125">
    <property type="entry name" value="Mth938_2P1-like"/>
    <property type="match status" value="1"/>
</dbReference>
<dbReference type="GO" id="GO:0005739">
    <property type="term" value="C:mitochondrion"/>
    <property type="evidence" value="ECO:0007669"/>
    <property type="project" value="UniProtKB-SubCell"/>
</dbReference>
<dbReference type="CDD" id="cd14016">
    <property type="entry name" value="STKc_CK1"/>
    <property type="match status" value="1"/>
</dbReference>
<dbReference type="Proteomes" id="UP000033540">
    <property type="component" value="Unassembled WGS sequence"/>
</dbReference>
<comment type="subcellular location">
    <subcellularLocation>
        <location evidence="1">Mitochondrion</location>
    </subcellularLocation>
</comment>
<feature type="region of interest" description="Disordered" evidence="6">
    <location>
        <begin position="441"/>
        <end position="461"/>
    </location>
</feature>
<evidence type="ECO:0000259" key="7">
    <source>
        <dbReference type="PROSITE" id="PS50011"/>
    </source>
</evidence>
<keyword evidence="4" id="KW-0496">Mitochondrion</keyword>
<evidence type="ECO:0000256" key="2">
    <source>
        <dbReference type="ARBA" id="ARBA00012513"/>
    </source>
</evidence>
<dbReference type="Pfam" id="PF04430">
    <property type="entry name" value="DUF498"/>
    <property type="match status" value="1"/>
</dbReference>
<dbReference type="FunFam" id="3.40.1230.10:FF:000005">
    <property type="entry name" value="NADH dehydrogenase [ubiquinone]alpha subcomplex assembly factor"/>
    <property type="match status" value="1"/>
</dbReference>
<dbReference type="Gene3D" id="3.40.1230.10">
    <property type="entry name" value="MTH938-like"/>
    <property type="match status" value="1"/>
</dbReference>
<dbReference type="InterPro" id="IPR008271">
    <property type="entry name" value="Ser/Thr_kinase_AS"/>
</dbReference>
<evidence type="ECO:0000313" key="9">
    <source>
        <dbReference type="Proteomes" id="UP000033540"/>
    </source>
</evidence>
<dbReference type="STRING" id="1403190.A0A0F0IMR1"/>
<dbReference type="GO" id="GO:0032981">
    <property type="term" value="P:mitochondrial respiratory chain complex I assembly"/>
    <property type="evidence" value="ECO:0007669"/>
    <property type="project" value="InterPro"/>
</dbReference>
<sequence length="616" mass="69776">MKPLPVKKFINNRFELIHPISGGSEGSVYIARDHHTGKELAIKLYHEPSGHKSYHREVSGYRYLAGLMGVPKFYWAGQDQRYHATAIELLGPSLAHLWRDCGRRFSLKTVLLLADQLICRLQELHSRNCVHRDIKPENLLIGVGRKANRVYVADLGFVKRYSALSDRQILKRERHDRRECEKNPGIGVGLQGTEVYAAWRAHYAKPQSPRDDMESLGYVLVRFLKGHLPWERLWASAGTDLERQIAVAEMKRNIRTETLCKGLPSAFNLYFLHICLKATPDYTYLREIFLRLFRREGFKDDQTYDWTFKQEAELLRQHCNNRLKEQVAFTSRAIDHRNSRLNLHLHSHYFALDPLTGSLRLGPDSTGQDHLFTRNQFIYIIVTMHSPSPQLLRALRTSISAPNVSNRLCANTRIVSPISRITPHVQTYRNNSSHARPVRMVPRAHTAKPASRDRGPQSTEDTQTDFAALNVLGNIPAPTTAIDACLDNGFHLDNGLKLTNGDGLLLVGGEAFSWRPWTAMGGEKNAMVNKKGQFEVDEQAWGLLGLVWPRPDLLIIGMGASVFPLSPETRRQINSLGVRVEVLDTRNAAAQFNLLATERGVSEIAAAMIPIGWKGR</sequence>